<gene>
    <name evidence="1" type="ORF">Tco_0702741</name>
</gene>
<protein>
    <submittedName>
        <fullName evidence="1">Uncharacterized protein</fullName>
    </submittedName>
</protein>
<dbReference type="Proteomes" id="UP001151760">
    <property type="component" value="Unassembled WGS sequence"/>
</dbReference>
<proteinExistence type="predicted"/>
<organism evidence="1 2">
    <name type="scientific">Tanacetum coccineum</name>
    <dbReference type="NCBI Taxonomy" id="301880"/>
    <lineage>
        <taxon>Eukaryota</taxon>
        <taxon>Viridiplantae</taxon>
        <taxon>Streptophyta</taxon>
        <taxon>Embryophyta</taxon>
        <taxon>Tracheophyta</taxon>
        <taxon>Spermatophyta</taxon>
        <taxon>Magnoliopsida</taxon>
        <taxon>eudicotyledons</taxon>
        <taxon>Gunneridae</taxon>
        <taxon>Pentapetalae</taxon>
        <taxon>asterids</taxon>
        <taxon>campanulids</taxon>
        <taxon>Asterales</taxon>
        <taxon>Asteraceae</taxon>
        <taxon>Asteroideae</taxon>
        <taxon>Anthemideae</taxon>
        <taxon>Anthemidinae</taxon>
        <taxon>Tanacetum</taxon>
    </lineage>
</organism>
<name>A0ABQ4XWW4_9ASTR</name>
<comment type="caution">
    <text evidence="1">The sequence shown here is derived from an EMBL/GenBank/DDBJ whole genome shotgun (WGS) entry which is preliminary data.</text>
</comment>
<evidence type="ECO:0000313" key="1">
    <source>
        <dbReference type="EMBL" id="GJS69900.1"/>
    </source>
</evidence>
<reference evidence="1" key="2">
    <citation type="submission" date="2022-01" db="EMBL/GenBank/DDBJ databases">
        <authorList>
            <person name="Yamashiro T."/>
            <person name="Shiraishi A."/>
            <person name="Satake H."/>
            <person name="Nakayama K."/>
        </authorList>
    </citation>
    <scope>NUCLEOTIDE SEQUENCE</scope>
</reference>
<dbReference type="EMBL" id="BQNB010009896">
    <property type="protein sequence ID" value="GJS69900.1"/>
    <property type="molecule type" value="Genomic_DNA"/>
</dbReference>
<evidence type="ECO:0000313" key="2">
    <source>
        <dbReference type="Proteomes" id="UP001151760"/>
    </source>
</evidence>
<sequence>MSKCKKTSMVQVPNTRPPMLARTDIELATTYSSVQSRKGYGEKYYGSPLKKDHFKWERFQMLLLEELRVQFHQVPEKHSRNIYVKVLAKLINDIRNIKMTMSRMQLNQSFVNNMLPECRIHN</sequence>
<reference evidence="1" key="1">
    <citation type="journal article" date="2022" name="Int. J. Mol. Sci.">
        <title>Draft Genome of Tanacetum Coccineum: Genomic Comparison of Closely Related Tanacetum-Family Plants.</title>
        <authorList>
            <person name="Yamashiro T."/>
            <person name="Shiraishi A."/>
            <person name="Nakayama K."/>
            <person name="Satake H."/>
        </authorList>
    </citation>
    <scope>NUCLEOTIDE SEQUENCE</scope>
</reference>
<keyword evidence="2" id="KW-1185">Reference proteome</keyword>
<accession>A0ABQ4XWW4</accession>